<dbReference type="Proteomes" id="UP000322983">
    <property type="component" value="Chromosome"/>
</dbReference>
<dbReference type="GeneID" id="41715998"/>
<dbReference type="KEGG" id="step:IC006_2268"/>
<proteinExistence type="predicted"/>
<dbReference type="RefSeq" id="WP_084739819.1">
    <property type="nucleotide sequence ID" value="NZ_AP018929.1"/>
</dbReference>
<dbReference type="Pfam" id="PF12222">
    <property type="entry name" value="PNGaseA"/>
    <property type="match status" value="1"/>
</dbReference>
<sequence length="624" mass="70195">MKTVIVKLFMIGVILLMLLPYMPGQAATYSEGSYIHGNSLYLPRLFNMTSSPSLFNQDPSYYSFEAYHLNITGKPVKVIIGRDLLFNDTGLKPIIEDVEIPSGNYSQEILNVSISEFNGTQYDRQVYIFADGVPIFWGSTQEIHNSTAESRVTEFENLLKGNVTFEMVIENFYDAKVNITGLYEMNVTLYLYPGPTPVGLPNMFVPLFNSSYNYSYVVLNPLDDVTTSNVSIPMGTYKVQMLLYEEGGGLDEFWYTNEPATREILIYYNNYLAGDLNPFETIYTGGIDLFYWKPLTSIDTLSFHSPYLIDLTPMLALSHNATIRVTVTNLKTAYHLTGSTAFDWDLSGVLMLWVNESNPMIGGTVVTETQHFIDSSPIFIPGYTPSTCYYDEGGNYLLNYTSVLDFLHGREVATTTQEGKFVARQSFNSVYESVYLDETFSESVKDIGMYNYTMVEQGNYPVNMYFDAIEIPLSSSPKIPFNLSYEQNGSLVLSLNFMKNTSFDDFITSSSVNEVVRSEGGFSGVIEVINNYGGSELVSLTSNYGVTSKELNLTFVQNGVGLRENFYAQGIQNSTVNTSGYYSHLHVKFSKVGDPIRDEQVQLLISEIIKLIYVPVLKSLFLFI</sequence>
<name>A0A510DXJ9_9CREN</name>
<evidence type="ECO:0000313" key="2">
    <source>
        <dbReference type="EMBL" id="BBG24934.1"/>
    </source>
</evidence>
<evidence type="ECO:0000313" key="3">
    <source>
        <dbReference type="Proteomes" id="UP000322983"/>
    </source>
</evidence>
<dbReference type="AlphaFoldDB" id="A0A510DXJ9"/>
<reference evidence="2 3" key="1">
    <citation type="journal article" date="2020" name="Int. J. Syst. Evol. Microbiol.">
        <title>Sulfuracidifex tepidarius gen. nov., sp. nov. and transfer of Sulfolobus metallicus Huber and Stetter 1992 to the genus Sulfuracidifex as Sulfuracidifex metallicus comb. nov.</title>
        <authorList>
            <person name="Itoh T."/>
            <person name="Miura T."/>
            <person name="Sakai H.D."/>
            <person name="Kato S."/>
            <person name="Ohkuma M."/>
            <person name="Takashina T."/>
        </authorList>
    </citation>
    <scope>NUCLEOTIDE SEQUENCE [LARGE SCALE GENOMIC DNA]</scope>
    <source>
        <strain evidence="2 3">IC-006</strain>
    </source>
</reference>
<accession>A0A510DXJ9</accession>
<dbReference type="InterPro" id="IPR056948">
    <property type="entry name" value="PNGaseA_N"/>
</dbReference>
<organism evidence="2 3">
    <name type="scientific">Sulfuracidifex tepidarius</name>
    <dbReference type="NCBI Taxonomy" id="1294262"/>
    <lineage>
        <taxon>Archaea</taxon>
        <taxon>Thermoproteota</taxon>
        <taxon>Thermoprotei</taxon>
        <taxon>Sulfolobales</taxon>
        <taxon>Sulfolobaceae</taxon>
        <taxon>Sulfuracidifex</taxon>
    </lineage>
</organism>
<dbReference type="STRING" id="1294262.GCA_001316085_02184"/>
<dbReference type="PANTHER" id="PTHR31104">
    <property type="entry name" value="PEPTIDE-N4-(N-ACETYL-BETA-GLUCOSAMINYL)ASPARAGINE AMIDASE A PROTEIN"/>
    <property type="match status" value="1"/>
</dbReference>
<feature type="domain" description="Peptide N-acetyl-beta-D-glucosaminyl asparaginase amidase A N-terminal" evidence="1">
    <location>
        <begin position="91"/>
        <end position="368"/>
    </location>
</feature>
<evidence type="ECO:0000259" key="1">
    <source>
        <dbReference type="Pfam" id="PF12222"/>
    </source>
</evidence>
<gene>
    <name evidence="2" type="ORF">IC006_2268</name>
</gene>
<keyword evidence="3" id="KW-1185">Reference proteome</keyword>
<dbReference type="InterPro" id="IPR021102">
    <property type="entry name" value="PNGase_A"/>
</dbReference>
<dbReference type="EMBL" id="AP018929">
    <property type="protein sequence ID" value="BBG24934.1"/>
    <property type="molecule type" value="Genomic_DNA"/>
</dbReference>
<protein>
    <recommendedName>
        <fullName evidence="1">Peptide N-acetyl-beta-D-glucosaminyl asparaginase amidase A N-terminal domain-containing protein</fullName>
    </recommendedName>
</protein>